<name>A0A3A4JY38_9NOCA</name>
<dbReference type="Proteomes" id="UP000266677">
    <property type="component" value="Unassembled WGS sequence"/>
</dbReference>
<dbReference type="RefSeq" id="WP_120043177.1">
    <property type="nucleotide sequence ID" value="NZ_QZFU01000029.1"/>
</dbReference>
<comment type="caution">
    <text evidence="2">The sequence shown here is derived from an EMBL/GenBank/DDBJ whole genome shotgun (WGS) entry which is preliminary data.</text>
</comment>
<evidence type="ECO:0000256" key="1">
    <source>
        <dbReference type="SAM" id="MobiDB-lite"/>
    </source>
</evidence>
<organism evidence="2 3">
    <name type="scientific">Nocardia panacis</name>
    <dbReference type="NCBI Taxonomy" id="2340916"/>
    <lineage>
        <taxon>Bacteria</taxon>
        <taxon>Bacillati</taxon>
        <taxon>Actinomycetota</taxon>
        <taxon>Actinomycetes</taxon>
        <taxon>Mycobacteriales</taxon>
        <taxon>Nocardiaceae</taxon>
        <taxon>Nocardia</taxon>
    </lineage>
</organism>
<keyword evidence="3" id="KW-1185">Reference proteome</keyword>
<feature type="region of interest" description="Disordered" evidence="1">
    <location>
        <begin position="1"/>
        <end position="54"/>
    </location>
</feature>
<proteinExistence type="predicted"/>
<sequence length="125" mass="12712">MGQAEFGGVLGDSGRGPAAEDADGDAGDGDGRGLDEGGGGWEEPGGGDLTCQQCQRSDDENLGVFDFGAGGIGGLRDLAEDFGQAGDGVFVPVVGELIERRDHRGPTRTRRIGGRSILPDPVQVG</sequence>
<evidence type="ECO:0000313" key="3">
    <source>
        <dbReference type="Proteomes" id="UP000266677"/>
    </source>
</evidence>
<feature type="compositionally biased region" description="Gly residues" evidence="1">
    <location>
        <begin position="36"/>
        <end position="48"/>
    </location>
</feature>
<gene>
    <name evidence="2" type="ORF">D5S18_23120</name>
</gene>
<accession>A0A3A4JY38</accession>
<protein>
    <submittedName>
        <fullName evidence="2">Uncharacterized protein</fullName>
    </submittedName>
</protein>
<dbReference type="AlphaFoldDB" id="A0A3A4JY38"/>
<reference evidence="2 3" key="1">
    <citation type="submission" date="2018-09" db="EMBL/GenBank/DDBJ databases">
        <title>YIM PH21274 draft genome.</title>
        <authorList>
            <person name="Miao C."/>
        </authorList>
    </citation>
    <scope>NUCLEOTIDE SEQUENCE [LARGE SCALE GENOMIC DNA]</scope>
    <source>
        <strain evidence="2 3">YIM PH 21724</strain>
    </source>
</reference>
<dbReference type="EMBL" id="QZFU01000029">
    <property type="protein sequence ID" value="RJO72073.1"/>
    <property type="molecule type" value="Genomic_DNA"/>
</dbReference>
<evidence type="ECO:0000313" key="2">
    <source>
        <dbReference type="EMBL" id="RJO72073.1"/>
    </source>
</evidence>